<feature type="transmembrane region" description="Helical" evidence="10">
    <location>
        <begin position="276"/>
        <end position="300"/>
    </location>
</feature>
<dbReference type="GO" id="GO:0042910">
    <property type="term" value="F:xenobiotic transmembrane transporter activity"/>
    <property type="evidence" value="ECO:0007669"/>
    <property type="project" value="InterPro"/>
</dbReference>
<comment type="caution">
    <text evidence="11">The sequence shown here is derived from an EMBL/GenBank/DDBJ whole genome shotgun (WGS) entry which is preliminary data.</text>
</comment>
<dbReference type="Proteomes" id="UP000468864">
    <property type="component" value="Unassembled WGS sequence"/>
</dbReference>
<accession>A0A6N9ZR16</accession>
<keyword evidence="7 10" id="KW-1133">Transmembrane helix</keyword>
<feature type="transmembrane region" description="Helical" evidence="10">
    <location>
        <begin position="52"/>
        <end position="75"/>
    </location>
</feature>
<reference evidence="11 12" key="1">
    <citation type="submission" date="2019-12" db="EMBL/GenBank/DDBJ databases">
        <title>Rhizobium genotypes associated with high levels of biological nitrogen fixation by grain legumes in a temperate-maritime cropping system.</title>
        <authorList>
            <person name="Maluk M."/>
            <person name="Francesc Ferrando Molina F."/>
            <person name="Lopez Del Egido L."/>
            <person name="Lafos M."/>
            <person name="Langarica-Fuentes A."/>
            <person name="Gebre Yohannes G."/>
            <person name="Young M.W."/>
            <person name="Martin P."/>
            <person name="Gantlett R."/>
            <person name="Kenicer G."/>
            <person name="Hawes C."/>
            <person name="Begg G.S."/>
            <person name="Quilliam R.S."/>
            <person name="Squire G.R."/>
            <person name="Poole P.S."/>
            <person name="Young P.W."/>
            <person name="Iannetta P.M."/>
            <person name="James E.K."/>
        </authorList>
    </citation>
    <scope>NUCLEOTIDE SEQUENCE [LARGE SCALE GENOMIC DNA]</scope>
    <source>
        <strain evidence="11 12">JHI2449</strain>
    </source>
</reference>
<feature type="transmembrane region" description="Helical" evidence="10">
    <location>
        <begin position="421"/>
        <end position="439"/>
    </location>
</feature>
<keyword evidence="6 10" id="KW-0812">Transmembrane</keyword>
<dbReference type="InterPro" id="IPR048279">
    <property type="entry name" value="MdtK-like"/>
</dbReference>
<evidence type="ECO:0000256" key="10">
    <source>
        <dbReference type="SAM" id="Phobius"/>
    </source>
</evidence>
<keyword evidence="8 10" id="KW-0472">Membrane</keyword>
<evidence type="ECO:0000313" key="11">
    <source>
        <dbReference type="EMBL" id="NEH95822.1"/>
    </source>
</evidence>
<keyword evidence="5" id="KW-1003">Cell membrane</keyword>
<comment type="similarity">
    <text evidence="2">Belongs to the multi antimicrobial extrusion (MATE) (TC 2.A.66.1) family. MepA subfamily.</text>
</comment>
<evidence type="ECO:0000256" key="8">
    <source>
        <dbReference type="ARBA" id="ARBA00023136"/>
    </source>
</evidence>
<evidence type="ECO:0000256" key="1">
    <source>
        <dbReference type="ARBA" id="ARBA00004429"/>
    </source>
</evidence>
<dbReference type="GO" id="GO:0015297">
    <property type="term" value="F:antiporter activity"/>
    <property type="evidence" value="ECO:0007669"/>
    <property type="project" value="InterPro"/>
</dbReference>
<dbReference type="InterPro" id="IPR045070">
    <property type="entry name" value="MATE_MepA-like"/>
</dbReference>
<name>A0A6N9ZR16_9HYPH</name>
<proteinExistence type="inferred from homology"/>
<dbReference type="PANTHER" id="PTHR43823">
    <property type="entry name" value="SPORULATION PROTEIN YKVU"/>
    <property type="match status" value="1"/>
</dbReference>
<evidence type="ECO:0000256" key="4">
    <source>
        <dbReference type="ARBA" id="ARBA00022448"/>
    </source>
</evidence>
<feature type="transmembrane region" description="Helical" evidence="10">
    <location>
        <begin position="167"/>
        <end position="188"/>
    </location>
</feature>
<feature type="transmembrane region" description="Helical" evidence="10">
    <location>
        <begin position="362"/>
        <end position="380"/>
    </location>
</feature>
<dbReference type="GO" id="GO:0046677">
    <property type="term" value="P:response to antibiotic"/>
    <property type="evidence" value="ECO:0007669"/>
    <property type="project" value="UniProtKB-KW"/>
</dbReference>
<evidence type="ECO:0000256" key="5">
    <source>
        <dbReference type="ARBA" id="ARBA00022475"/>
    </source>
</evidence>
<dbReference type="AlphaFoldDB" id="A0A6N9ZR16"/>
<feature type="transmembrane region" description="Helical" evidence="10">
    <location>
        <begin position="238"/>
        <end position="264"/>
    </location>
</feature>
<feature type="transmembrane region" description="Helical" evidence="10">
    <location>
        <begin position="320"/>
        <end position="342"/>
    </location>
</feature>
<dbReference type="EMBL" id="WUEP01000045">
    <property type="protein sequence ID" value="NEH95822.1"/>
    <property type="molecule type" value="Genomic_DNA"/>
</dbReference>
<sequence>MADLSEGNAFLTGWLPAVFIKTAAPIVAITTVNGLFTVVDAYFLGAYVGPDALSAVSLIFPGLMLLVALQSLVSNGMASILARRLGAGDRQGARQVFAGAHALAFAVTLILNLVYWTVGRPIIDAGAAGNAAVADGARLFMGAMIACAPVGFFLSLHLDGLRCEGKIGFMTLVTLSASLLNIFANWLFMAVMHWGVLGSAAGSIASQFVCLAAVLAYRWLRPAALRPSPGLALAEWRGIVAFGAPMSLGFIGISLASAAILLNVSLWSTHDYVATVAAYGIITRIMTFTYLPLLGLSIALQTIAGNNHGAGLGLRVGRSLQIAMLAALVYCTLVEITVELLAGRLGAVFVADPVIIAEVRRILPWTIGAYFLFGQMLILSSYFQSIGDAPRAAIFGLSRPYLLTLPLTFLLPFVFGEQGIWMVPVFAEAGMFILAFLVLSQNAKRRGWRYGLLPVQCNSS</sequence>
<dbReference type="PANTHER" id="PTHR43823:SF3">
    <property type="entry name" value="MULTIDRUG EXPORT PROTEIN MEPA"/>
    <property type="match status" value="1"/>
</dbReference>
<organism evidence="11 12">
    <name type="scientific">Rhizobium laguerreae</name>
    <dbReference type="NCBI Taxonomy" id="1076926"/>
    <lineage>
        <taxon>Bacteria</taxon>
        <taxon>Pseudomonadati</taxon>
        <taxon>Pseudomonadota</taxon>
        <taxon>Alphaproteobacteria</taxon>
        <taxon>Hyphomicrobiales</taxon>
        <taxon>Rhizobiaceae</taxon>
        <taxon>Rhizobium/Agrobacterium group</taxon>
        <taxon>Rhizobium</taxon>
    </lineage>
</organism>
<dbReference type="GO" id="GO:0005886">
    <property type="term" value="C:plasma membrane"/>
    <property type="evidence" value="ECO:0007669"/>
    <property type="project" value="UniProtKB-SubCell"/>
</dbReference>
<protein>
    <recommendedName>
        <fullName evidence="3">Multidrug export protein MepA</fullName>
    </recommendedName>
</protein>
<evidence type="ECO:0000256" key="7">
    <source>
        <dbReference type="ARBA" id="ARBA00022989"/>
    </source>
</evidence>
<dbReference type="CDD" id="cd13143">
    <property type="entry name" value="MATE_MepA_like"/>
    <property type="match status" value="1"/>
</dbReference>
<dbReference type="InterPro" id="IPR002528">
    <property type="entry name" value="MATE_fam"/>
</dbReference>
<dbReference type="Pfam" id="PF01554">
    <property type="entry name" value="MatE"/>
    <property type="match status" value="2"/>
</dbReference>
<comment type="subcellular location">
    <subcellularLocation>
        <location evidence="1">Cell inner membrane</location>
        <topology evidence="1">Multi-pass membrane protein</topology>
    </subcellularLocation>
</comment>
<evidence type="ECO:0000256" key="9">
    <source>
        <dbReference type="ARBA" id="ARBA00023251"/>
    </source>
</evidence>
<keyword evidence="9" id="KW-0046">Antibiotic resistance</keyword>
<feature type="transmembrane region" description="Helical" evidence="10">
    <location>
        <begin position="194"/>
        <end position="217"/>
    </location>
</feature>
<evidence type="ECO:0000313" key="12">
    <source>
        <dbReference type="Proteomes" id="UP000468864"/>
    </source>
</evidence>
<dbReference type="RefSeq" id="WP_163883533.1">
    <property type="nucleotide sequence ID" value="NZ_WUEP01000045.1"/>
</dbReference>
<evidence type="ECO:0000256" key="6">
    <source>
        <dbReference type="ARBA" id="ARBA00022692"/>
    </source>
</evidence>
<feature type="transmembrane region" description="Helical" evidence="10">
    <location>
        <begin position="392"/>
        <end position="415"/>
    </location>
</feature>
<gene>
    <name evidence="11" type="ORF">GR206_33250</name>
</gene>
<evidence type="ECO:0000256" key="3">
    <source>
        <dbReference type="ARBA" id="ARBA00022106"/>
    </source>
</evidence>
<feature type="transmembrane region" description="Helical" evidence="10">
    <location>
        <begin position="96"/>
        <end position="116"/>
    </location>
</feature>
<dbReference type="PIRSF" id="PIRSF006603">
    <property type="entry name" value="DinF"/>
    <property type="match status" value="1"/>
</dbReference>
<keyword evidence="4" id="KW-0813">Transport</keyword>
<feature type="transmembrane region" description="Helical" evidence="10">
    <location>
        <begin position="136"/>
        <end position="155"/>
    </location>
</feature>
<dbReference type="InterPro" id="IPR051327">
    <property type="entry name" value="MATE_MepA_subfamily"/>
</dbReference>
<evidence type="ECO:0000256" key="2">
    <source>
        <dbReference type="ARBA" id="ARBA00008417"/>
    </source>
</evidence>